<accession>A0AAD0PVX6</accession>
<geneLocation type="plasmid" evidence="2">
    <name>pmppla107</name>
</geneLocation>
<reference evidence="1 2" key="1">
    <citation type="journal article" date="2011" name="PLoS Pathog.">
        <title>Dynamic evolution of pathogenicity revealed by sequencing and comparative genomics of 19 Pseudomonas syringae isolates.</title>
        <authorList>
            <person name="Baltrus D.A."/>
            <person name="Nishimura M.T."/>
            <person name="Romanchuk A."/>
            <person name="Chang J.H."/>
            <person name="Mukhtar M.S."/>
            <person name="Cherkis K."/>
            <person name="Roach J."/>
            <person name="Grant S.R."/>
            <person name="Jones C.D."/>
            <person name="Dangl J.L."/>
        </authorList>
    </citation>
    <scope>NUCLEOTIDE SEQUENCE [LARGE SCALE GENOMIC DNA]</scope>
    <source>
        <strain evidence="1 2">M301315</strain>
    </source>
</reference>
<proteinExistence type="predicted"/>
<dbReference type="EMBL" id="CP031226">
    <property type="protein sequence ID" value="AXH59743.1"/>
    <property type="molecule type" value="Genomic_DNA"/>
</dbReference>
<gene>
    <name evidence="1" type="ORF">PLA107_031465</name>
</gene>
<evidence type="ECO:0000313" key="1">
    <source>
        <dbReference type="EMBL" id="AXH59743.1"/>
    </source>
</evidence>
<dbReference type="AlphaFoldDB" id="A0AAD0PVX6"/>
<dbReference type="RefSeq" id="WP_005741994.1">
    <property type="nucleotide sequence ID" value="NZ_CP031226.1"/>
</dbReference>
<organism evidence="1 2">
    <name type="scientific">Pseudomonas amygdali pv. lachrymans str. M301315</name>
    <dbReference type="NCBI Taxonomy" id="629260"/>
    <lineage>
        <taxon>Bacteria</taxon>
        <taxon>Pseudomonadati</taxon>
        <taxon>Pseudomonadota</taxon>
        <taxon>Gammaproteobacteria</taxon>
        <taxon>Pseudomonadales</taxon>
        <taxon>Pseudomonadaceae</taxon>
        <taxon>Pseudomonas</taxon>
        <taxon>Pseudomonas amygdali</taxon>
    </lineage>
</organism>
<dbReference type="Proteomes" id="UP000006426">
    <property type="component" value="Plasmid pmppla107"/>
</dbReference>
<keyword evidence="1" id="KW-0614">Plasmid</keyword>
<protein>
    <submittedName>
        <fullName evidence="1">Uncharacterized protein</fullName>
    </submittedName>
</protein>
<name>A0AAD0PVX6_PSEAV</name>
<sequence length="83" mass="9087">MSEIKTLEEMTALATTIVDRLILVSDGHLSKEEVLAVNSMKNQVEIVVTDLMVLHGADEISVPDVLALEGLLQKMADQSLRLL</sequence>
<evidence type="ECO:0000313" key="2">
    <source>
        <dbReference type="Proteomes" id="UP000006426"/>
    </source>
</evidence>
<dbReference type="GeneID" id="39474397"/>